<dbReference type="Proteomes" id="UP000295345">
    <property type="component" value="Unassembled WGS sequence"/>
</dbReference>
<evidence type="ECO:0000256" key="1">
    <source>
        <dbReference type="SAM" id="MobiDB-lite"/>
    </source>
</evidence>
<dbReference type="Pfam" id="PF14106">
    <property type="entry name" value="DUF4279"/>
    <property type="match status" value="1"/>
</dbReference>
<dbReference type="OrthoDB" id="4251977at2"/>
<evidence type="ECO:0000313" key="2">
    <source>
        <dbReference type="EMBL" id="TDC74233.1"/>
    </source>
</evidence>
<feature type="region of interest" description="Disordered" evidence="1">
    <location>
        <begin position="141"/>
        <end position="162"/>
    </location>
</feature>
<comment type="caution">
    <text evidence="2">The sequence shown here is derived from an EMBL/GenBank/DDBJ whole genome shotgun (WGS) entry which is preliminary data.</text>
</comment>
<dbReference type="InterPro" id="IPR025459">
    <property type="entry name" value="DUF4279"/>
</dbReference>
<dbReference type="AlphaFoldDB" id="A0A4R4TGY0"/>
<evidence type="ECO:0000313" key="3">
    <source>
        <dbReference type="Proteomes" id="UP000295345"/>
    </source>
</evidence>
<keyword evidence="3" id="KW-1185">Reference proteome</keyword>
<accession>A0A4R4TGY0</accession>
<sequence>MNGNGKRRIRVARSPKQWQSLSLALLITKADLSPDELTRRLGTEPDIARAPGEEQAFREGAGCWILTATASDVAGLLDALSPRVAPLASELAALREEGYRVQLDISGHIDSGMHHLTISPDLIAELARLGLPLSFTTRSSKVGSDEDLMGWDPPTYSHRRDS</sequence>
<dbReference type="EMBL" id="SMKI01000157">
    <property type="protein sequence ID" value="TDC74233.1"/>
    <property type="molecule type" value="Genomic_DNA"/>
</dbReference>
<organism evidence="2 3">
    <name type="scientific">Streptomyces hainanensis</name>
    <dbReference type="NCBI Taxonomy" id="402648"/>
    <lineage>
        <taxon>Bacteria</taxon>
        <taxon>Bacillati</taxon>
        <taxon>Actinomycetota</taxon>
        <taxon>Actinomycetes</taxon>
        <taxon>Kitasatosporales</taxon>
        <taxon>Streptomycetaceae</taxon>
        <taxon>Streptomyces</taxon>
    </lineage>
</organism>
<protein>
    <submittedName>
        <fullName evidence="2">DUF4279 domain-containing protein</fullName>
    </submittedName>
</protein>
<proteinExistence type="predicted"/>
<reference evidence="2 3" key="1">
    <citation type="submission" date="2019-03" db="EMBL/GenBank/DDBJ databases">
        <title>Draft genome sequences of novel Actinobacteria.</title>
        <authorList>
            <person name="Sahin N."/>
            <person name="Ay H."/>
            <person name="Saygin H."/>
        </authorList>
    </citation>
    <scope>NUCLEOTIDE SEQUENCE [LARGE SCALE GENOMIC DNA]</scope>
    <source>
        <strain evidence="2 3">DSM 41900</strain>
    </source>
</reference>
<name>A0A4R4TGY0_9ACTN</name>
<gene>
    <name evidence="2" type="ORF">E1283_16405</name>
</gene>